<feature type="transmembrane region" description="Helical" evidence="16">
    <location>
        <begin position="171"/>
        <end position="194"/>
    </location>
</feature>
<dbReference type="InterPro" id="IPR050980">
    <property type="entry name" value="2C_sensor_his_kinase"/>
</dbReference>
<evidence type="ECO:0000256" key="7">
    <source>
        <dbReference type="ARBA" id="ARBA00022679"/>
    </source>
</evidence>
<evidence type="ECO:0000256" key="10">
    <source>
        <dbReference type="ARBA" id="ARBA00022777"/>
    </source>
</evidence>
<dbReference type="SUPFAM" id="SSF55874">
    <property type="entry name" value="ATPase domain of HSP90 chaperone/DNA topoisomerase II/histidine kinase"/>
    <property type="match status" value="1"/>
</dbReference>
<evidence type="ECO:0000256" key="8">
    <source>
        <dbReference type="ARBA" id="ARBA00022692"/>
    </source>
</evidence>
<dbReference type="Gene3D" id="3.30.565.10">
    <property type="entry name" value="Histidine kinase-like ATPase, C-terminal domain"/>
    <property type="match status" value="1"/>
</dbReference>
<keyword evidence="8 16" id="KW-0812">Transmembrane</keyword>
<keyword evidence="12 16" id="KW-1133">Transmembrane helix</keyword>
<evidence type="ECO:0000256" key="12">
    <source>
        <dbReference type="ARBA" id="ARBA00022989"/>
    </source>
</evidence>
<evidence type="ECO:0000259" key="17">
    <source>
        <dbReference type="PROSITE" id="PS50109"/>
    </source>
</evidence>
<dbReference type="SUPFAM" id="SSF47384">
    <property type="entry name" value="Homodimeric domain of signal transducing histidine kinase"/>
    <property type="match status" value="1"/>
</dbReference>
<protein>
    <recommendedName>
        <fullName evidence="3">histidine kinase</fullName>
        <ecNumber evidence="3">2.7.13.3</ecNumber>
    </recommendedName>
</protein>
<evidence type="ECO:0000256" key="5">
    <source>
        <dbReference type="ARBA" id="ARBA00022519"/>
    </source>
</evidence>
<dbReference type="PRINTS" id="PR00344">
    <property type="entry name" value="BCTRLSENSOR"/>
</dbReference>
<keyword evidence="6" id="KW-0597">Phosphoprotein</keyword>
<dbReference type="Gene3D" id="1.10.8.500">
    <property type="entry name" value="HAMP domain in histidine kinase"/>
    <property type="match status" value="1"/>
</dbReference>
<dbReference type="EC" id="2.7.13.3" evidence="3"/>
<dbReference type="SMART" id="SM00387">
    <property type="entry name" value="HATPase_c"/>
    <property type="match status" value="1"/>
</dbReference>
<dbReference type="InterPro" id="IPR003661">
    <property type="entry name" value="HisK_dim/P_dom"/>
</dbReference>
<keyword evidence="10" id="KW-0418">Kinase</keyword>
<evidence type="ECO:0000256" key="16">
    <source>
        <dbReference type="SAM" id="Phobius"/>
    </source>
</evidence>
<evidence type="ECO:0000256" key="2">
    <source>
        <dbReference type="ARBA" id="ARBA00004429"/>
    </source>
</evidence>
<evidence type="ECO:0000256" key="6">
    <source>
        <dbReference type="ARBA" id="ARBA00022553"/>
    </source>
</evidence>
<dbReference type="InterPro" id="IPR005467">
    <property type="entry name" value="His_kinase_dom"/>
</dbReference>
<keyword evidence="5" id="KW-0997">Cell inner membrane</keyword>
<evidence type="ECO:0000256" key="1">
    <source>
        <dbReference type="ARBA" id="ARBA00000085"/>
    </source>
</evidence>
<keyword evidence="9" id="KW-0547">Nucleotide-binding</keyword>
<keyword evidence="4" id="KW-1003">Cell membrane</keyword>
<keyword evidence="14 16" id="KW-0472">Membrane</keyword>
<reference evidence="20" key="1">
    <citation type="journal article" date="2019" name="Int. J. Syst. Evol. Microbiol.">
        <title>The Global Catalogue of Microorganisms (GCM) 10K type strain sequencing project: providing services to taxonomists for standard genome sequencing and annotation.</title>
        <authorList>
            <consortium name="The Broad Institute Genomics Platform"/>
            <consortium name="The Broad Institute Genome Sequencing Center for Infectious Disease"/>
            <person name="Wu L."/>
            <person name="Ma J."/>
        </authorList>
    </citation>
    <scope>NUCLEOTIDE SEQUENCE [LARGE SCALE GENOMIC DNA]</scope>
    <source>
        <strain evidence="20">ZS-35-S2</strain>
    </source>
</reference>
<dbReference type="Gene3D" id="1.10.287.130">
    <property type="match status" value="1"/>
</dbReference>
<organism evidence="19 20">
    <name type="scientific">Aureimonas populi</name>
    <dbReference type="NCBI Taxonomy" id="1701758"/>
    <lineage>
        <taxon>Bacteria</taxon>
        <taxon>Pseudomonadati</taxon>
        <taxon>Pseudomonadota</taxon>
        <taxon>Alphaproteobacteria</taxon>
        <taxon>Hyphomicrobiales</taxon>
        <taxon>Aurantimonadaceae</taxon>
        <taxon>Aureimonas</taxon>
    </lineage>
</organism>
<comment type="caution">
    <text evidence="19">The sequence shown here is derived from an EMBL/GenBank/DDBJ whole genome shotgun (WGS) entry which is preliminary data.</text>
</comment>
<keyword evidence="11 19" id="KW-0067">ATP-binding</keyword>
<dbReference type="CDD" id="cd00082">
    <property type="entry name" value="HisKA"/>
    <property type="match status" value="1"/>
</dbReference>
<comment type="subcellular location">
    <subcellularLocation>
        <location evidence="2">Cell inner membrane</location>
        <topology evidence="2">Multi-pass membrane protein</topology>
    </subcellularLocation>
</comment>
<evidence type="ECO:0000256" key="9">
    <source>
        <dbReference type="ARBA" id="ARBA00022741"/>
    </source>
</evidence>
<dbReference type="InterPro" id="IPR003660">
    <property type="entry name" value="HAMP_dom"/>
</dbReference>
<evidence type="ECO:0000259" key="18">
    <source>
        <dbReference type="PROSITE" id="PS50885"/>
    </source>
</evidence>
<dbReference type="SMART" id="SM00304">
    <property type="entry name" value="HAMP"/>
    <property type="match status" value="1"/>
</dbReference>
<comment type="catalytic activity">
    <reaction evidence="1">
        <text>ATP + protein L-histidine = ADP + protein N-phospho-L-histidine.</text>
        <dbReference type="EC" id="2.7.13.3"/>
    </reaction>
</comment>
<dbReference type="Pfam" id="PF00672">
    <property type="entry name" value="HAMP"/>
    <property type="match status" value="1"/>
</dbReference>
<dbReference type="EMBL" id="JBHUIJ010000006">
    <property type="protein sequence ID" value="MFD2237201.1"/>
    <property type="molecule type" value="Genomic_DNA"/>
</dbReference>
<dbReference type="InterPro" id="IPR036097">
    <property type="entry name" value="HisK_dim/P_sf"/>
</dbReference>
<evidence type="ECO:0000256" key="11">
    <source>
        <dbReference type="ARBA" id="ARBA00022840"/>
    </source>
</evidence>
<dbReference type="InterPro" id="IPR003594">
    <property type="entry name" value="HATPase_dom"/>
</dbReference>
<dbReference type="PANTHER" id="PTHR44936:SF5">
    <property type="entry name" value="SENSOR HISTIDINE KINASE ENVZ"/>
    <property type="match status" value="1"/>
</dbReference>
<dbReference type="RefSeq" id="WP_209736665.1">
    <property type="nucleotide sequence ID" value="NZ_CP072611.1"/>
</dbReference>
<dbReference type="Pfam" id="PF02518">
    <property type="entry name" value="HATPase_c"/>
    <property type="match status" value="1"/>
</dbReference>
<dbReference type="SUPFAM" id="SSF158472">
    <property type="entry name" value="HAMP domain-like"/>
    <property type="match status" value="1"/>
</dbReference>
<keyword evidence="13" id="KW-0902">Two-component regulatory system</keyword>
<feature type="region of interest" description="Disordered" evidence="15">
    <location>
        <begin position="126"/>
        <end position="145"/>
    </location>
</feature>
<feature type="domain" description="HAMP" evidence="18">
    <location>
        <begin position="195"/>
        <end position="247"/>
    </location>
</feature>
<proteinExistence type="predicted"/>
<dbReference type="SMART" id="SM00388">
    <property type="entry name" value="HisKA"/>
    <property type="match status" value="1"/>
</dbReference>
<evidence type="ECO:0000256" key="14">
    <source>
        <dbReference type="ARBA" id="ARBA00023136"/>
    </source>
</evidence>
<dbReference type="GO" id="GO:0005524">
    <property type="term" value="F:ATP binding"/>
    <property type="evidence" value="ECO:0007669"/>
    <property type="project" value="UniProtKB-KW"/>
</dbReference>
<feature type="domain" description="Histidine kinase" evidence="17">
    <location>
        <begin position="255"/>
        <end position="454"/>
    </location>
</feature>
<accession>A0ABW5CLT6</accession>
<dbReference type="PANTHER" id="PTHR44936">
    <property type="entry name" value="SENSOR PROTEIN CREC"/>
    <property type="match status" value="1"/>
</dbReference>
<dbReference type="InterPro" id="IPR036890">
    <property type="entry name" value="HATPase_C_sf"/>
</dbReference>
<name>A0ABW5CLT6_9HYPH</name>
<dbReference type="PROSITE" id="PS50109">
    <property type="entry name" value="HIS_KIN"/>
    <property type="match status" value="1"/>
</dbReference>
<gene>
    <name evidence="19" type="ORF">ACFSKQ_06940</name>
</gene>
<evidence type="ECO:0000256" key="3">
    <source>
        <dbReference type="ARBA" id="ARBA00012438"/>
    </source>
</evidence>
<sequence length="455" mass="48549">MKILSAAPRTIRGQFIVLLMLALTVVQCVSIALFIHERQRSILAALAKDGVSRIASVAGAVDAAPDGAIASILRSAESIDFRLSVDGAPLTDADGADALDYLSGHIQSALASVPDRSVGVALIDNEVASSPRPGPDGDEDGDPTHLAISTELRNGSWLNARVDTGGPPLQWAWPAFVSILLTMAAVIATVWLLVGRVSRPMRRLAENAERLGRGAAIEPLDSTGPDEIRRLTTTFEEMAQRLTKLLSERSNMLAALGHDLRSPITAMRLRLEMVDDEETRERMNNCLDEMQTLVESALALARGADTGEPVTVVNLGRMLRTLAEEMQEAGGDISISLEGDLNVKARRTSLKRALRNIAENAMRYGEEARITLQSANDVALIIVEDNGPGIPGHERERVFEPFVRLEASRSRDTGGSGLGLAIAKVAVEANGGSVRAEDACTGGARLVVSLPAVHS</sequence>
<evidence type="ECO:0000256" key="4">
    <source>
        <dbReference type="ARBA" id="ARBA00022475"/>
    </source>
</evidence>
<evidence type="ECO:0000313" key="19">
    <source>
        <dbReference type="EMBL" id="MFD2237201.1"/>
    </source>
</evidence>
<dbReference type="InterPro" id="IPR004358">
    <property type="entry name" value="Sig_transdc_His_kin-like_C"/>
</dbReference>
<keyword evidence="7" id="KW-0808">Transferase</keyword>
<evidence type="ECO:0000313" key="20">
    <source>
        <dbReference type="Proteomes" id="UP001597371"/>
    </source>
</evidence>
<evidence type="ECO:0000256" key="15">
    <source>
        <dbReference type="SAM" id="MobiDB-lite"/>
    </source>
</evidence>
<dbReference type="PROSITE" id="PS50885">
    <property type="entry name" value="HAMP"/>
    <property type="match status" value="1"/>
</dbReference>
<dbReference type="Proteomes" id="UP001597371">
    <property type="component" value="Unassembled WGS sequence"/>
</dbReference>
<dbReference type="CDD" id="cd06225">
    <property type="entry name" value="HAMP"/>
    <property type="match status" value="1"/>
</dbReference>
<dbReference type="Pfam" id="PF00512">
    <property type="entry name" value="HisKA"/>
    <property type="match status" value="1"/>
</dbReference>
<evidence type="ECO:0000256" key="13">
    <source>
        <dbReference type="ARBA" id="ARBA00023012"/>
    </source>
</evidence>
<keyword evidence="20" id="KW-1185">Reference proteome</keyword>